<proteinExistence type="inferred from homology"/>
<evidence type="ECO:0000256" key="2">
    <source>
        <dbReference type="ARBA" id="ARBA00023163"/>
    </source>
</evidence>
<feature type="region of interest" description="Leucine repeat II (LRII)" evidence="3">
    <location>
        <begin position="335"/>
        <end position="367"/>
    </location>
</feature>
<keyword evidence="5" id="KW-1185">Reference proteome</keyword>
<dbReference type="PANTHER" id="PTHR31636">
    <property type="entry name" value="OSJNBA0084A10.13 PROTEIN-RELATED"/>
    <property type="match status" value="1"/>
</dbReference>
<accession>A0A5J9TPI8</accession>
<gene>
    <name evidence="4" type="ORF">EJB05_40740</name>
</gene>
<dbReference type="InterPro" id="IPR005202">
    <property type="entry name" value="TF_GRAS"/>
</dbReference>
<evidence type="ECO:0000313" key="4">
    <source>
        <dbReference type="EMBL" id="TVU13205.1"/>
    </source>
</evidence>
<evidence type="ECO:0000256" key="1">
    <source>
        <dbReference type="ARBA" id="ARBA00023015"/>
    </source>
</evidence>
<name>A0A5J9TPI8_9POAL</name>
<comment type="caution">
    <text evidence="4">The sequence shown here is derived from an EMBL/GenBank/DDBJ whole genome shotgun (WGS) entry which is preliminary data.</text>
</comment>
<comment type="similarity">
    <text evidence="3">Belongs to the GRAS family.</text>
</comment>
<feature type="non-terminal residue" evidence="4">
    <location>
        <position position="1"/>
    </location>
</feature>
<dbReference type="PROSITE" id="PS50985">
    <property type="entry name" value="GRAS"/>
    <property type="match status" value="1"/>
</dbReference>
<dbReference type="Proteomes" id="UP000324897">
    <property type="component" value="Unassembled WGS sequence"/>
</dbReference>
<keyword evidence="1" id="KW-0805">Transcription regulation</keyword>
<protein>
    <submittedName>
        <fullName evidence="4">Uncharacterized protein</fullName>
    </submittedName>
</protein>
<feature type="region of interest" description="SAW" evidence="3">
    <location>
        <begin position="475"/>
        <end position="550"/>
    </location>
</feature>
<evidence type="ECO:0000313" key="5">
    <source>
        <dbReference type="Proteomes" id="UP000324897"/>
    </source>
</evidence>
<organism evidence="4 5">
    <name type="scientific">Eragrostis curvula</name>
    <name type="common">weeping love grass</name>
    <dbReference type="NCBI Taxonomy" id="38414"/>
    <lineage>
        <taxon>Eukaryota</taxon>
        <taxon>Viridiplantae</taxon>
        <taxon>Streptophyta</taxon>
        <taxon>Embryophyta</taxon>
        <taxon>Tracheophyta</taxon>
        <taxon>Spermatophyta</taxon>
        <taxon>Magnoliopsida</taxon>
        <taxon>Liliopsida</taxon>
        <taxon>Poales</taxon>
        <taxon>Poaceae</taxon>
        <taxon>PACMAD clade</taxon>
        <taxon>Chloridoideae</taxon>
        <taxon>Eragrostideae</taxon>
        <taxon>Eragrostidinae</taxon>
        <taxon>Eragrostis</taxon>
    </lineage>
</organism>
<sequence>MRTNSTANLPSVGGDEDALVSAFFSGQNRESVDMLNLAFLKGMEEARKFLPTNNNLLVGLNTTSVDHLPIDSQGKKKGKNVDRALIFQRNGNDKGRKNRPDWDYLEAETGRNSKLMVKEPDVSGEIVDKLVFNGYDLCLKEMQGLRIAMDSKAEKNIRKRNRKLGKGKQTTNQVVDFDTLCIHCAQALATGDRRSAIDLLTQIKQHSSSSGDARQRLAHCFAEGLEARLAGTGSQVYNSLMSKRTSVMEYLMAYKLYAAACCFKMMAFKFSNMTIFNLIAGRKKVHVVDYGMDYGFQWPNFFRYLADREGEPPEVRITGIDLPQPGFRPAARLEETGRRLSSCAHQFGVPFKFHSIAAKWEMVRVDDLNIDPDEVLIVNGIVHFGNLFDEGNDIDSLSPRDVVLNNIREMRPNAFILFVMNGLHNSPFFVTRFREAMFYYSAMFDIMDATTPRDNEHRLLVERDLFGRAAMNVIACEGLDRVQRPETYKQWHVRNQRAGLRPLPLDPETVKVVREVVKSQYHKDFLIDTDHQWLLEGWKGRVFYAMSTWVADDSKNFT</sequence>
<dbReference type="Pfam" id="PF03514">
    <property type="entry name" value="GRAS"/>
    <property type="match status" value="1"/>
</dbReference>
<comment type="caution">
    <text evidence="3">Lacks conserved residue(s) required for the propagation of feature annotation.</text>
</comment>
<dbReference type="OrthoDB" id="593539at2759"/>
<keyword evidence="2" id="KW-0804">Transcription</keyword>
<feature type="region of interest" description="Leucine repeat I (LRI)" evidence="3">
    <location>
        <begin position="175"/>
        <end position="235"/>
    </location>
</feature>
<feature type="region of interest" description="VHIID" evidence="3">
    <location>
        <begin position="254"/>
        <end position="319"/>
    </location>
</feature>
<dbReference type="Gramene" id="TVU13205">
    <property type="protein sequence ID" value="TVU13205"/>
    <property type="gene ID" value="EJB05_40740"/>
</dbReference>
<evidence type="ECO:0000256" key="3">
    <source>
        <dbReference type="PROSITE-ProRule" id="PRU01191"/>
    </source>
</evidence>
<dbReference type="EMBL" id="RWGY01000035">
    <property type="protein sequence ID" value="TVU13205.1"/>
    <property type="molecule type" value="Genomic_DNA"/>
</dbReference>
<dbReference type="AlphaFoldDB" id="A0A5J9TPI8"/>
<feature type="short sequence motif" description="VHIID" evidence="3">
    <location>
        <begin position="285"/>
        <end position="289"/>
    </location>
</feature>
<reference evidence="4 5" key="1">
    <citation type="journal article" date="2019" name="Sci. Rep.">
        <title>A high-quality genome of Eragrostis curvula grass provides insights into Poaceae evolution and supports new strategies to enhance forage quality.</title>
        <authorList>
            <person name="Carballo J."/>
            <person name="Santos B.A.C.M."/>
            <person name="Zappacosta D."/>
            <person name="Garbus I."/>
            <person name="Selva J.P."/>
            <person name="Gallo C.A."/>
            <person name="Diaz A."/>
            <person name="Albertini E."/>
            <person name="Caccamo M."/>
            <person name="Echenique V."/>
        </authorList>
    </citation>
    <scope>NUCLEOTIDE SEQUENCE [LARGE SCALE GENOMIC DNA]</scope>
    <source>
        <strain evidence="5">cv. Victoria</strain>
        <tissue evidence="4">Leaf</tissue>
    </source>
</reference>